<keyword evidence="2" id="KW-1185">Reference proteome</keyword>
<gene>
    <name evidence="1" type="ORF">LSAA_5724</name>
</gene>
<dbReference type="Proteomes" id="UP000675881">
    <property type="component" value="Chromosome 14"/>
</dbReference>
<reference evidence="1" key="1">
    <citation type="submission" date="2021-02" db="EMBL/GenBank/DDBJ databases">
        <authorList>
            <person name="Bekaert M."/>
        </authorList>
    </citation>
    <scope>NUCLEOTIDE SEQUENCE</scope>
    <source>
        <strain evidence="1">IoA-00</strain>
    </source>
</reference>
<protein>
    <submittedName>
        <fullName evidence="1">(salmon louse) hypothetical protein</fullName>
    </submittedName>
</protein>
<proteinExistence type="predicted"/>
<organism evidence="1 2">
    <name type="scientific">Lepeophtheirus salmonis</name>
    <name type="common">Salmon louse</name>
    <name type="synonym">Caligus salmonis</name>
    <dbReference type="NCBI Taxonomy" id="72036"/>
    <lineage>
        <taxon>Eukaryota</taxon>
        <taxon>Metazoa</taxon>
        <taxon>Ecdysozoa</taxon>
        <taxon>Arthropoda</taxon>
        <taxon>Crustacea</taxon>
        <taxon>Multicrustacea</taxon>
        <taxon>Hexanauplia</taxon>
        <taxon>Copepoda</taxon>
        <taxon>Siphonostomatoida</taxon>
        <taxon>Caligidae</taxon>
        <taxon>Lepeophtheirus</taxon>
    </lineage>
</organism>
<dbReference type="PANTHER" id="PTHR45913">
    <property type="entry name" value="EPM2A-INTERACTING PROTEIN 1"/>
    <property type="match status" value="1"/>
</dbReference>
<dbReference type="AlphaFoldDB" id="A0A7R8H4L4"/>
<dbReference type="EMBL" id="HG994593">
    <property type="protein sequence ID" value="CAF2848762.1"/>
    <property type="molecule type" value="Genomic_DNA"/>
</dbReference>
<evidence type="ECO:0000313" key="2">
    <source>
        <dbReference type="Proteomes" id="UP000675881"/>
    </source>
</evidence>
<sequence>MRTDKVNIFLADHRETSVNLCPDSRILVSKPYSDGDFVKRCMMKASELVCPDKRQDFGNVSLTRNTIAERILELSEDLTSQSKQDMMNWLMPKELEVLAEELIELYSNSGISIEFEVKDDFPSQKLQEFIELHIW</sequence>
<name>A0A7R8H4L4_LEPSM</name>
<accession>A0A7R8H4L4</accession>
<evidence type="ECO:0000313" key="1">
    <source>
        <dbReference type="EMBL" id="CAF2848762.1"/>
    </source>
</evidence>
<dbReference type="PANTHER" id="PTHR45913:SF11">
    <property type="entry name" value="EPM2A-INTERACTING PROTEIN 1"/>
    <property type="match status" value="1"/>
</dbReference>